<evidence type="ECO:0000256" key="1">
    <source>
        <dbReference type="SAM" id="MobiDB-lite"/>
    </source>
</evidence>
<dbReference type="RefSeq" id="WP_087668113.1">
    <property type="nucleotide sequence ID" value="NZ_FCNW02000015.1"/>
</dbReference>
<name>A0A158HDR9_9BURK</name>
<proteinExistence type="predicted"/>
<evidence type="ECO:0000256" key="2">
    <source>
        <dbReference type="SAM" id="SignalP"/>
    </source>
</evidence>
<reference evidence="3" key="1">
    <citation type="submission" date="2016-01" db="EMBL/GenBank/DDBJ databases">
        <authorList>
            <person name="Peeters C."/>
        </authorList>
    </citation>
    <scope>NUCLEOTIDE SEQUENCE [LARGE SCALE GENOMIC DNA]</scope>
    <source>
        <strain evidence="3">LMG 22934</strain>
    </source>
</reference>
<dbReference type="Proteomes" id="UP000054977">
    <property type="component" value="Unassembled WGS sequence"/>
</dbReference>
<feature type="compositionally biased region" description="Polar residues" evidence="1">
    <location>
        <begin position="24"/>
        <end position="35"/>
    </location>
</feature>
<accession>A0A158HDR9</accession>
<dbReference type="EMBL" id="FCNW02000015">
    <property type="protein sequence ID" value="SAL42534.1"/>
    <property type="molecule type" value="Genomic_DNA"/>
</dbReference>
<feature type="compositionally biased region" description="Basic and acidic residues" evidence="1">
    <location>
        <begin position="71"/>
        <end position="81"/>
    </location>
</feature>
<dbReference type="AlphaFoldDB" id="A0A158HDR9"/>
<keyword evidence="2" id="KW-0732">Signal</keyword>
<sequence length="81" mass="8776">MTTIRMLSILAALMISSFAWAQDRPSTGQAQTMQSAKDVGGVSDISETRAGSISGLEPRMSNPDSASSYVERSKNDTFRHH</sequence>
<feature type="region of interest" description="Disordered" evidence="1">
    <location>
        <begin position="24"/>
        <end position="81"/>
    </location>
</feature>
<protein>
    <recommendedName>
        <fullName evidence="5">Lipoprotein</fullName>
    </recommendedName>
</protein>
<comment type="caution">
    <text evidence="3">The sequence shown here is derived from an EMBL/GenBank/DDBJ whole genome shotgun (WGS) entry which is preliminary data.</text>
</comment>
<gene>
    <name evidence="3" type="ORF">AWB65_03241</name>
</gene>
<feature type="signal peptide" evidence="2">
    <location>
        <begin position="1"/>
        <end position="21"/>
    </location>
</feature>
<keyword evidence="4" id="KW-1185">Reference proteome</keyword>
<evidence type="ECO:0000313" key="4">
    <source>
        <dbReference type="Proteomes" id="UP000054977"/>
    </source>
</evidence>
<organism evidence="3 4">
    <name type="scientific">Caballeronia humi</name>
    <dbReference type="NCBI Taxonomy" id="326474"/>
    <lineage>
        <taxon>Bacteria</taxon>
        <taxon>Pseudomonadati</taxon>
        <taxon>Pseudomonadota</taxon>
        <taxon>Betaproteobacteria</taxon>
        <taxon>Burkholderiales</taxon>
        <taxon>Burkholderiaceae</taxon>
        <taxon>Caballeronia</taxon>
    </lineage>
</organism>
<evidence type="ECO:0000313" key="3">
    <source>
        <dbReference type="EMBL" id="SAL42534.1"/>
    </source>
</evidence>
<evidence type="ECO:0008006" key="5">
    <source>
        <dbReference type="Google" id="ProtNLM"/>
    </source>
</evidence>
<feature type="chain" id="PRO_5011109192" description="Lipoprotein" evidence="2">
    <location>
        <begin position="22"/>
        <end position="81"/>
    </location>
</feature>